<evidence type="ECO:0000256" key="3">
    <source>
        <dbReference type="SAM" id="Coils"/>
    </source>
</evidence>
<comment type="caution">
    <text evidence="6">The sequence shown here is derived from an EMBL/GenBank/DDBJ whole genome shotgun (WGS) entry which is preliminary data.</text>
</comment>
<dbReference type="Pfam" id="PF00536">
    <property type="entry name" value="SAM_1"/>
    <property type="match status" value="1"/>
</dbReference>
<feature type="compositionally biased region" description="Basic and acidic residues" evidence="4">
    <location>
        <begin position="1270"/>
        <end position="1281"/>
    </location>
</feature>
<feature type="domain" description="SAM" evidence="5">
    <location>
        <begin position="1404"/>
        <end position="1473"/>
    </location>
</feature>
<dbReference type="InterPro" id="IPR037621">
    <property type="entry name" value="LIP-1_SAM_2"/>
</dbReference>
<dbReference type="CDD" id="cd09565">
    <property type="entry name" value="SAM_liprin-alpha1_2_3_4_repeat2"/>
    <property type="match status" value="1"/>
</dbReference>
<feature type="compositionally biased region" description="Polar residues" evidence="4">
    <location>
        <begin position="495"/>
        <end position="509"/>
    </location>
</feature>
<evidence type="ECO:0000256" key="4">
    <source>
        <dbReference type="SAM" id="MobiDB-lite"/>
    </source>
</evidence>
<evidence type="ECO:0000256" key="1">
    <source>
        <dbReference type="ARBA" id="ARBA00022737"/>
    </source>
</evidence>
<dbReference type="Proteomes" id="UP000748531">
    <property type="component" value="Unassembled WGS sequence"/>
</dbReference>
<keyword evidence="1" id="KW-0677">Repeat</keyword>
<proteinExistence type="predicted"/>
<sequence>MLCDVMPTIAEDAGVNREQESTMSNESSNVEDMLLSMLEERDRLMDGLREAQEQLNASRTRLNEVEREREKLHNQLSAALPQDMLSLTKKVSELEEQLNEKSAEVDELKAERNNTKILLEHLEGLVARHERSLRMTVVKRHTLTTSTSSTSIPYATTVTESLPTDTEVASSGGQPSISGSASPSGMGMSSEVEVLKALKSLFEHHKALDEKVHDRLRVAQNRVMELEMELASTKTAVSSTLPQSNLNSHETQTDWCWSPITKSDVGHLYPPDSIIPVSSSLPPTCSNTDAGSFDVSATTRALSVSTPSSPKERNALSASASAAAAEAVIRMKELQKCLEERVSNLTDELLMARRQIIELTSRSKDSTDSLAFAKSELKRTSEQVERLTKEILDSESRRIAQETKAAELEQRYVKAQREVTLAQDTVDRLQAEMVIKAAQNKQYEEKTRALYTRLETMEDELIQSRQNASINYRVLSATLDATTDEESHEDGHLVTEQNSEFDGSPVQNRDSSDMETDREELASHGDGTRSSEETSTSPSQTTKSTVVSVKHVNSIRKSTRTDSDIPAYAERTKELNEELNELRHELARARERESMNEDHIARLSSTVDQLLRESNERLQNHLQEKMLVLKQKQELNKEIERIRRQLQSTIAEKEINVVEKNQLHRQLSELAAALRHTQAQLATAQMTTSAANAVITALVKASKLERSAIGLPTSNTQDATNILSQAITSAWFEQPTDYPTTTKNVPLTYSPNYMIGDPSVLASTNLDMDQLDSSVSDGIRNLLLGPSYIDSCAANQTSHETQQNIQLEQLAKLLNEQQSQMDEHGLCQLETDAQTNAESLAYMIQTQLDAINKEINLIQREKANTEQRAEELEGQFCKERERPSDNTPPIQSFGHLAAQDFKRIRDSEQRVLSDFHLNDESRNIQQYQFASDTRSPISGLASTPMKDRLQTSGLLNTSGPLYVSVTETDRRITSPSNEIRQTDQTKPQSNTQFYGYATPTSKHPHFNPESYFVHYTMDDHRYPVNYMSAKQQVHPPQTSTISIHVAPEQPIHIQGLTACTKESDHKKSIFGTLGKMFKRPSVSYDEVHHVMSSQSGTQAMFSATPSNLHTVTYKQGTQDQVQPSQAFQKQNGQLQIYHDMIRANAQRGIGMNVTGGYPPSKLQERTTYQTLQGNAQLMQQYPSHPFLRQYHHLPHHLHNMPSRYSPRPMSHNQLNANRNYAAVSTQPTETGPSVGSATEMITDTKLFSPPTIKQQAGVQTKSPIRTPVTKKRDQQPTEDERYKSKNELLEDAILSQKPFTSWTGPTLVAWLEGELNHEWVGNVWLPSLGLAQYRSAFMECLVDARMLSHLTKRDLLTNLKMIDQFHRLSLYYGTLCLKRLDYDRDELEKRREACATSESDLLVWSNERVINWLKQIGLQQYASRLVDSGVHGALMVLDPDFNAASLAIILGIPITDPNARNILQERLNKLLQPYRSSSWTSSVYSPNTTHEGLPATNDWQRTANKNHLEHHNSYTNMTAENQRDDPASIRCKDPEISQPPIAVRNQSSVRDFSGRDSRGVAPVNLSATTSDELSRF</sequence>
<evidence type="ECO:0000259" key="5">
    <source>
        <dbReference type="PROSITE" id="PS50105"/>
    </source>
</evidence>
<feature type="region of interest" description="Disordered" evidence="4">
    <location>
        <begin position="1518"/>
        <end position="1576"/>
    </location>
</feature>
<feature type="compositionally biased region" description="Basic and acidic residues" evidence="4">
    <location>
        <begin position="519"/>
        <end position="532"/>
    </location>
</feature>
<dbReference type="OrthoDB" id="2132119at2759"/>
<evidence type="ECO:0000313" key="6">
    <source>
        <dbReference type="EMBL" id="KAF5405446.1"/>
    </source>
</evidence>
<evidence type="ECO:0000256" key="2">
    <source>
        <dbReference type="ARBA" id="ARBA00023054"/>
    </source>
</evidence>
<dbReference type="Pfam" id="PF07647">
    <property type="entry name" value="SAM_2"/>
    <property type="match status" value="1"/>
</dbReference>
<dbReference type="Gene3D" id="1.10.150.50">
    <property type="entry name" value="Transcription Factor, Ets-1"/>
    <property type="match status" value="3"/>
</dbReference>
<dbReference type="SMART" id="SM00454">
    <property type="entry name" value="SAM"/>
    <property type="match status" value="2"/>
</dbReference>
<dbReference type="SUPFAM" id="SSF47769">
    <property type="entry name" value="SAM/Pointed domain"/>
    <property type="match status" value="2"/>
</dbReference>
<feature type="coiled-coil region" evidence="3">
    <location>
        <begin position="565"/>
        <end position="680"/>
    </location>
</feature>
<dbReference type="InterPro" id="IPR001660">
    <property type="entry name" value="SAM"/>
</dbReference>
<feature type="region of interest" description="Disordered" evidence="4">
    <location>
        <begin position="482"/>
        <end position="558"/>
    </location>
</feature>
<feature type="coiled-coil region" evidence="3">
    <location>
        <begin position="34"/>
        <end position="125"/>
    </location>
</feature>
<feature type="compositionally biased region" description="Polar residues" evidence="4">
    <location>
        <begin position="1251"/>
        <end position="1263"/>
    </location>
</feature>
<feature type="region of interest" description="Disordered" evidence="4">
    <location>
        <begin position="1248"/>
        <end position="1281"/>
    </location>
</feature>
<evidence type="ECO:0000313" key="7">
    <source>
        <dbReference type="Proteomes" id="UP000748531"/>
    </source>
</evidence>
<dbReference type="PANTHER" id="PTHR12587">
    <property type="entry name" value="LAR INTERACTING PROTEIN LIP -RELATED PROTEIN"/>
    <property type="match status" value="1"/>
</dbReference>
<dbReference type="EMBL" id="LUCH01000327">
    <property type="protein sequence ID" value="KAF5405446.1"/>
    <property type="molecule type" value="Genomic_DNA"/>
</dbReference>
<feature type="domain" description="SAM" evidence="5">
    <location>
        <begin position="1302"/>
        <end position="1380"/>
    </location>
</feature>
<dbReference type="PANTHER" id="PTHR12587:SF20">
    <property type="entry name" value="LIPRIN-ALPHA, ISOFORM E"/>
    <property type="match status" value="1"/>
</dbReference>
<feature type="coiled-coil region" evidence="3">
    <location>
        <begin position="848"/>
        <end position="875"/>
    </location>
</feature>
<dbReference type="GO" id="GO:0050808">
    <property type="term" value="P:synapse organization"/>
    <property type="evidence" value="ECO:0007669"/>
    <property type="project" value="TreeGrafter"/>
</dbReference>
<keyword evidence="2 3" id="KW-0175">Coiled coil</keyword>
<feature type="coiled-coil region" evidence="3">
    <location>
        <begin position="328"/>
        <end position="460"/>
    </location>
</feature>
<accession>A0A8J4T4A6</accession>
<keyword evidence="7" id="KW-1185">Reference proteome</keyword>
<dbReference type="GO" id="GO:0048786">
    <property type="term" value="C:presynaptic active zone"/>
    <property type="evidence" value="ECO:0007669"/>
    <property type="project" value="TreeGrafter"/>
</dbReference>
<protein>
    <recommendedName>
        <fullName evidence="5">SAM domain-containing protein</fullName>
    </recommendedName>
</protein>
<gene>
    <name evidence="6" type="ORF">PHET_01117</name>
</gene>
<dbReference type="InterPro" id="IPR029515">
    <property type="entry name" value="Liprin"/>
</dbReference>
<dbReference type="Pfam" id="PF25526">
    <property type="entry name" value="LIP-1"/>
    <property type="match status" value="2"/>
</dbReference>
<feature type="compositionally biased region" description="Polar residues" evidence="4">
    <location>
        <begin position="1565"/>
        <end position="1576"/>
    </location>
</feature>
<dbReference type="PROSITE" id="PS50105">
    <property type="entry name" value="SAM_DOMAIN"/>
    <property type="match status" value="2"/>
</dbReference>
<dbReference type="InterPro" id="IPR013761">
    <property type="entry name" value="SAM/pointed_sf"/>
</dbReference>
<reference evidence="6" key="1">
    <citation type="submission" date="2019-05" db="EMBL/GenBank/DDBJ databases">
        <title>Annotation for the trematode Paragonimus heterotremus.</title>
        <authorList>
            <person name="Choi Y.-J."/>
        </authorList>
    </citation>
    <scope>NUCLEOTIDE SEQUENCE</scope>
    <source>
        <strain evidence="6">LC</strain>
    </source>
</reference>
<feature type="region of interest" description="Disordered" evidence="4">
    <location>
        <begin position="164"/>
        <end position="185"/>
    </location>
</feature>
<feature type="compositionally biased region" description="Basic and acidic residues" evidence="4">
    <location>
        <begin position="1521"/>
        <end position="1535"/>
    </location>
</feature>
<feature type="compositionally biased region" description="Low complexity" evidence="4">
    <location>
        <begin position="533"/>
        <end position="552"/>
    </location>
</feature>
<feature type="compositionally biased region" description="Low complexity" evidence="4">
    <location>
        <begin position="169"/>
        <end position="185"/>
    </location>
</feature>
<organism evidence="6 7">
    <name type="scientific">Paragonimus heterotremus</name>
    <dbReference type="NCBI Taxonomy" id="100268"/>
    <lineage>
        <taxon>Eukaryota</taxon>
        <taxon>Metazoa</taxon>
        <taxon>Spiralia</taxon>
        <taxon>Lophotrochozoa</taxon>
        <taxon>Platyhelminthes</taxon>
        <taxon>Trematoda</taxon>
        <taxon>Digenea</taxon>
        <taxon>Plagiorchiida</taxon>
        <taxon>Troglotremata</taxon>
        <taxon>Troglotrematidae</taxon>
        <taxon>Paragonimus</taxon>
    </lineage>
</organism>
<name>A0A8J4T4A6_9TREM</name>
<dbReference type="InterPro" id="IPR057892">
    <property type="entry name" value="LIP-1_CC2"/>
</dbReference>